<dbReference type="OrthoDB" id="5419875at2"/>
<accession>A8ZS22</accession>
<evidence type="ECO:0000313" key="1">
    <source>
        <dbReference type="EMBL" id="ABW66040.1"/>
    </source>
</evidence>
<dbReference type="InterPro" id="IPR036724">
    <property type="entry name" value="Cobalamin-bd_sf"/>
</dbReference>
<dbReference type="KEGG" id="dol:Dole_0230"/>
<proteinExistence type="predicted"/>
<dbReference type="AlphaFoldDB" id="A8ZS22"/>
<sequence length="172" mass="19091">MHDNRLQTALARLCNAWEARGLFSRHRLITVGKQMAQWRQDKNIPGLWPRPPVLATATLDDGIGMGLDLIELYAGVAGMRIERWGLLMEPDALVEKCKTGCPDLLGLTVLREDAMDLLDKGIAPRMPGATTILAGGPVFRMLPLSEQKEKPYVILPDLSAFVRYVLGLNRIC</sequence>
<dbReference type="SUPFAM" id="SSF52242">
    <property type="entry name" value="Cobalamin (vitamin B12)-binding domain"/>
    <property type="match status" value="1"/>
</dbReference>
<name>A8ZS22_DESOH</name>
<protein>
    <submittedName>
        <fullName evidence="1">Uncharacterized protein</fullName>
    </submittedName>
</protein>
<keyword evidence="2" id="KW-1185">Reference proteome</keyword>
<dbReference type="GO" id="GO:0046872">
    <property type="term" value="F:metal ion binding"/>
    <property type="evidence" value="ECO:0007669"/>
    <property type="project" value="InterPro"/>
</dbReference>
<dbReference type="eggNOG" id="COG2185">
    <property type="taxonomic scope" value="Bacteria"/>
</dbReference>
<dbReference type="STRING" id="96561.Dole_0230"/>
<dbReference type="GO" id="GO:0031419">
    <property type="term" value="F:cobalamin binding"/>
    <property type="evidence" value="ECO:0007669"/>
    <property type="project" value="InterPro"/>
</dbReference>
<dbReference type="HOGENOM" id="CLU_1552827_0_0_7"/>
<evidence type="ECO:0000313" key="2">
    <source>
        <dbReference type="Proteomes" id="UP000008561"/>
    </source>
</evidence>
<reference evidence="1 2" key="1">
    <citation type="submission" date="2007-10" db="EMBL/GenBank/DDBJ databases">
        <title>Complete sequence of Desulfococcus oleovorans Hxd3.</title>
        <authorList>
            <consortium name="US DOE Joint Genome Institute"/>
            <person name="Copeland A."/>
            <person name="Lucas S."/>
            <person name="Lapidus A."/>
            <person name="Barry K."/>
            <person name="Glavina del Rio T."/>
            <person name="Dalin E."/>
            <person name="Tice H."/>
            <person name="Pitluck S."/>
            <person name="Kiss H."/>
            <person name="Brettin T."/>
            <person name="Bruce D."/>
            <person name="Detter J.C."/>
            <person name="Han C."/>
            <person name="Schmutz J."/>
            <person name="Larimer F."/>
            <person name="Land M."/>
            <person name="Hauser L."/>
            <person name="Kyrpides N."/>
            <person name="Kim E."/>
            <person name="Wawrik B."/>
            <person name="Richardson P."/>
        </authorList>
    </citation>
    <scope>NUCLEOTIDE SEQUENCE [LARGE SCALE GENOMIC DNA]</scope>
    <source>
        <strain evidence="2">DSM 6200 / JCM 39069 / Hxd3</strain>
    </source>
</reference>
<gene>
    <name evidence="1" type="ordered locus">Dole_0230</name>
</gene>
<dbReference type="EMBL" id="CP000859">
    <property type="protein sequence ID" value="ABW66040.1"/>
    <property type="molecule type" value="Genomic_DNA"/>
</dbReference>
<dbReference type="Proteomes" id="UP000008561">
    <property type="component" value="Chromosome"/>
</dbReference>
<dbReference type="RefSeq" id="WP_012173659.1">
    <property type="nucleotide sequence ID" value="NC_009943.1"/>
</dbReference>
<organism evidence="1 2">
    <name type="scientific">Desulfosudis oleivorans (strain DSM 6200 / JCM 39069 / Hxd3)</name>
    <name type="common">Desulfococcus oleovorans</name>
    <dbReference type="NCBI Taxonomy" id="96561"/>
    <lineage>
        <taxon>Bacteria</taxon>
        <taxon>Pseudomonadati</taxon>
        <taxon>Thermodesulfobacteriota</taxon>
        <taxon>Desulfobacteria</taxon>
        <taxon>Desulfobacterales</taxon>
        <taxon>Desulfosudaceae</taxon>
        <taxon>Desulfosudis</taxon>
    </lineage>
</organism>